<dbReference type="AlphaFoldDB" id="A0A0E3JY44"/>
<evidence type="ECO:0000313" key="2">
    <source>
        <dbReference type="Proteomes" id="UP000033115"/>
    </source>
</evidence>
<evidence type="ECO:0008006" key="3">
    <source>
        <dbReference type="Google" id="ProtNLM"/>
    </source>
</evidence>
<dbReference type="RefSeq" id="WP_029162183.1">
    <property type="nucleotide sequence ID" value="NZ_CP009933.1"/>
</dbReference>
<dbReference type="Proteomes" id="UP000033115">
    <property type="component" value="Chromosome"/>
</dbReference>
<dbReference type="HOGENOM" id="CLU_051468_1_1_9"/>
<dbReference type="EMBL" id="CP009933">
    <property type="protein sequence ID" value="AKA67214.1"/>
    <property type="molecule type" value="Genomic_DNA"/>
</dbReference>
<accession>A0A0E3JY44</accession>
<organism evidence="1 2">
    <name type="scientific">Clostridium scatologenes</name>
    <dbReference type="NCBI Taxonomy" id="1548"/>
    <lineage>
        <taxon>Bacteria</taxon>
        <taxon>Bacillati</taxon>
        <taxon>Bacillota</taxon>
        <taxon>Clostridia</taxon>
        <taxon>Eubacteriales</taxon>
        <taxon>Clostridiaceae</taxon>
        <taxon>Clostridium</taxon>
    </lineage>
</organism>
<keyword evidence="2" id="KW-1185">Reference proteome</keyword>
<gene>
    <name evidence="1" type="ORF">CSCA_0089</name>
</gene>
<proteinExistence type="predicted"/>
<dbReference type="Gene3D" id="1.10.30.50">
    <property type="match status" value="1"/>
</dbReference>
<evidence type="ECO:0000313" key="1">
    <source>
        <dbReference type="EMBL" id="AKA67214.1"/>
    </source>
</evidence>
<reference evidence="1 2" key="1">
    <citation type="journal article" date="2015" name="J. Biotechnol.">
        <title>Complete genome sequence of a malodorant-producing acetogen, Clostridium scatologenes ATCC 25775(T).</title>
        <authorList>
            <person name="Zhu Z."/>
            <person name="Guo T."/>
            <person name="Zheng H."/>
            <person name="Song T."/>
            <person name="Ouyang P."/>
            <person name="Xie J."/>
        </authorList>
    </citation>
    <scope>NUCLEOTIDE SEQUENCE [LARGE SCALE GENOMIC DNA]</scope>
    <source>
        <strain evidence="1 2">ATCC 25775</strain>
    </source>
</reference>
<dbReference type="KEGG" id="csq:CSCA_0089"/>
<protein>
    <recommendedName>
        <fullName evidence="3">HNH domain-containing protein</fullName>
    </recommendedName>
</protein>
<dbReference type="STRING" id="1548.CSCA_0089"/>
<sequence length="329" mass="38953">MIRIDIDSKIDEIKKNHKNDFMDAKTGEYTSIKDALNNLKKYGNFYNFFCVNNKLSDNKIEKLLTISSKSRMIKYIKEIDDAIQEDTMKNNNKDKILKDIENEFVNLFKNFSNRNWAVDFLKLINVRVCPYCNRAYTFTVYEKTMGRKSKAELDHYFPKNLYPYMAISIFNIVPSCSLCNKGKSNNYVTIDAQNILYLYEEGFDNKINFTLSSKNFNYIFDLSREFSIKLKSSSNKYSSIIKSYNDAFKIDHLYSMHSDYVQEIIQKAIVYNDIMIKEIYTQYPNLFESEEEVKQMILGNYTKMENLGRRPLAKLTKDIWSELREDKEL</sequence>
<name>A0A0E3JY44_CLOSL</name>